<gene>
    <name evidence="2" type="ORF">RIMI_LOCUS6689809</name>
</gene>
<comment type="caution">
    <text evidence="2">The sequence shown here is derived from an EMBL/GenBank/DDBJ whole genome shotgun (WGS) entry which is preliminary data.</text>
</comment>
<organism evidence="2 3">
    <name type="scientific">Ranitomeya imitator</name>
    <name type="common">mimic poison frog</name>
    <dbReference type="NCBI Taxonomy" id="111125"/>
    <lineage>
        <taxon>Eukaryota</taxon>
        <taxon>Metazoa</taxon>
        <taxon>Chordata</taxon>
        <taxon>Craniata</taxon>
        <taxon>Vertebrata</taxon>
        <taxon>Euteleostomi</taxon>
        <taxon>Amphibia</taxon>
        <taxon>Batrachia</taxon>
        <taxon>Anura</taxon>
        <taxon>Neobatrachia</taxon>
        <taxon>Hyloidea</taxon>
        <taxon>Dendrobatidae</taxon>
        <taxon>Dendrobatinae</taxon>
        <taxon>Ranitomeya</taxon>
    </lineage>
</organism>
<reference evidence="2" key="1">
    <citation type="submission" date="2023-07" db="EMBL/GenBank/DDBJ databases">
        <authorList>
            <person name="Stuckert A."/>
        </authorList>
    </citation>
    <scope>NUCLEOTIDE SEQUENCE</scope>
</reference>
<proteinExistence type="predicted"/>
<sequence>MKIFLCIMEEESRRHIFRDASSGGPPKQRLSDSTHPNHFLIRSDPEPVTMYSPEQTSLHERSLGNSRSSTQMNSYSDSGYQEAGTFHNHNVAKPELRQQHSFSGSTSNHLVRSSRAEGQTIVQPTNAMAANRAVRRVSSVPSRSQSPSYVIGSGVSPSRGSLRTSLGSGYGSPSTTDSRPLPASTTYSSTTLPSQRAASPYTIRRSNSPTGVRRIGSLTSRQNSNPNGITSNYQTLGLRSSYASQHSQLGQELRSAVSPDLQITPIYEGRTYYSPVYRNANHGTIELRQGSQTAVYRTGSDFSVEMLSFLYKILYTSVTVNLLLEQFRKVEILTNLQDTTNLQKAQVKRANLLYIAQG</sequence>
<feature type="compositionally biased region" description="Polar residues" evidence="1">
    <location>
        <begin position="173"/>
        <end position="197"/>
    </location>
</feature>
<name>A0ABN9L908_9NEOB</name>
<evidence type="ECO:0000313" key="3">
    <source>
        <dbReference type="Proteomes" id="UP001176940"/>
    </source>
</evidence>
<dbReference type="EMBL" id="CAUEEQ010012213">
    <property type="protein sequence ID" value="CAJ0936251.1"/>
    <property type="molecule type" value="Genomic_DNA"/>
</dbReference>
<accession>A0ABN9L908</accession>
<keyword evidence="3" id="KW-1185">Reference proteome</keyword>
<dbReference type="Proteomes" id="UP001176940">
    <property type="component" value="Unassembled WGS sequence"/>
</dbReference>
<feature type="compositionally biased region" description="Polar residues" evidence="1">
    <location>
        <begin position="217"/>
        <end position="232"/>
    </location>
</feature>
<feature type="compositionally biased region" description="Low complexity" evidence="1">
    <location>
        <begin position="136"/>
        <end position="148"/>
    </location>
</feature>
<evidence type="ECO:0000256" key="1">
    <source>
        <dbReference type="SAM" id="MobiDB-lite"/>
    </source>
</evidence>
<feature type="region of interest" description="Disordered" evidence="1">
    <location>
        <begin position="17"/>
        <end position="78"/>
    </location>
</feature>
<feature type="compositionally biased region" description="Low complexity" evidence="1">
    <location>
        <begin position="156"/>
        <end position="167"/>
    </location>
</feature>
<feature type="compositionally biased region" description="Polar residues" evidence="1">
    <location>
        <begin position="63"/>
        <end position="78"/>
    </location>
</feature>
<feature type="region of interest" description="Disordered" evidence="1">
    <location>
        <begin position="124"/>
        <end position="232"/>
    </location>
</feature>
<protein>
    <submittedName>
        <fullName evidence="2">Uncharacterized protein</fullName>
    </submittedName>
</protein>
<evidence type="ECO:0000313" key="2">
    <source>
        <dbReference type="EMBL" id="CAJ0936251.1"/>
    </source>
</evidence>